<protein>
    <submittedName>
        <fullName evidence="3">Uncharacterized protein</fullName>
    </submittedName>
</protein>
<proteinExistence type="predicted"/>
<dbReference type="Proteomes" id="UP001060414">
    <property type="component" value="Chromosome"/>
</dbReference>
<keyword evidence="2" id="KW-0812">Transmembrane</keyword>
<reference evidence="3" key="1">
    <citation type="journal article" date="2022" name="Environ. Microbiol.">
        <title>Geoalkalibacter halelectricus SAP #1 sp. nov. possessing extracellular electron transfer and mineral#reducing capabilities from a haloalkaline environment.</title>
        <authorList>
            <person name="Yadav S."/>
            <person name="Singh R."/>
            <person name="Sundharam S.S."/>
            <person name="Chaudhary S."/>
            <person name="Krishnamurthi S."/>
            <person name="Patil S.A."/>
        </authorList>
    </citation>
    <scope>NUCLEOTIDE SEQUENCE</scope>
    <source>
        <strain evidence="3">SAP-1</strain>
    </source>
</reference>
<keyword evidence="2" id="KW-1133">Transmembrane helix</keyword>
<feature type="region of interest" description="Disordered" evidence="1">
    <location>
        <begin position="1"/>
        <end position="21"/>
    </location>
</feature>
<gene>
    <name evidence="3" type="ORF">L9S41_06390</name>
</gene>
<sequence length="76" mass="8695">MASVPARNLPKPQAKTLRRLPPYPDRRHRFRHLFLRDLLPTLLILVFIGWISLQLAAYIAKVKPENGVAAQSSIRP</sequence>
<evidence type="ECO:0000313" key="3">
    <source>
        <dbReference type="EMBL" id="UWZ81020.1"/>
    </source>
</evidence>
<evidence type="ECO:0000256" key="2">
    <source>
        <dbReference type="SAM" id="Phobius"/>
    </source>
</evidence>
<keyword evidence="4" id="KW-1185">Reference proteome</keyword>
<keyword evidence="2" id="KW-0472">Membrane</keyword>
<dbReference type="RefSeq" id="WP_260749390.1">
    <property type="nucleotide sequence ID" value="NZ_CP092109.1"/>
</dbReference>
<organism evidence="3 4">
    <name type="scientific">Geoalkalibacter halelectricus</name>
    <dbReference type="NCBI Taxonomy" id="2847045"/>
    <lineage>
        <taxon>Bacteria</taxon>
        <taxon>Pseudomonadati</taxon>
        <taxon>Thermodesulfobacteriota</taxon>
        <taxon>Desulfuromonadia</taxon>
        <taxon>Desulfuromonadales</taxon>
        <taxon>Geoalkalibacteraceae</taxon>
        <taxon>Geoalkalibacter</taxon>
    </lineage>
</organism>
<dbReference type="EMBL" id="CP092109">
    <property type="protein sequence ID" value="UWZ81020.1"/>
    <property type="molecule type" value="Genomic_DNA"/>
</dbReference>
<evidence type="ECO:0000313" key="4">
    <source>
        <dbReference type="Proteomes" id="UP001060414"/>
    </source>
</evidence>
<accession>A0ABY5ZT28</accession>
<evidence type="ECO:0000256" key="1">
    <source>
        <dbReference type="SAM" id="MobiDB-lite"/>
    </source>
</evidence>
<feature type="transmembrane region" description="Helical" evidence="2">
    <location>
        <begin position="38"/>
        <end position="60"/>
    </location>
</feature>
<name>A0ABY5ZT28_9BACT</name>